<dbReference type="Pfam" id="PF05239">
    <property type="entry name" value="PRC"/>
    <property type="match status" value="1"/>
</dbReference>
<dbReference type="EMBL" id="VFFF01000001">
    <property type="protein sequence ID" value="TNY34065.1"/>
    <property type="molecule type" value="Genomic_DNA"/>
</dbReference>
<protein>
    <submittedName>
        <fullName evidence="3">PRC-barrel domain containing protein</fullName>
    </submittedName>
</protein>
<comment type="caution">
    <text evidence="3">The sequence shown here is derived from an EMBL/GenBank/DDBJ whole genome shotgun (WGS) entry which is preliminary data.</text>
</comment>
<evidence type="ECO:0000313" key="3">
    <source>
        <dbReference type="EMBL" id="TNY34065.1"/>
    </source>
</evidence>
<dbReference type="Gene3D" id="2.30.30.240">
    <property type="entry name" value="PRC-barrel domain"/>
    <property type="match status" value="1"/>
</dbReference>
<organism evidence="3 4">
    <name type="scientific">Pelagovum pacificum</name>
    <dbReference type="NCBI Taxonomy" id="2588711"/>
    <lineage>
        <taxon>Bacteria</taxon>
        <taxon>Pseudomonadati</taxon>
        <taxon>Pseudomonadota</taxon>
        <taxon>Alphaproteobacteria</taxon>
        <taxon>Rhodobacterales</taxon>
        <taxon>Paracoccaceae</taxon>
        <taxon>Pelagovum</taxon>
    </lineage>
</organism>
<proteinExistence type="predicted"/>
<evidence type="ECO:0000256" key="1">
    <source>
        <dbReference type="SAM" id="SignalP"/>
    </source>
</evidence>
<gene>
    <name evidence="3" type="ORF">FHY64_12615</name>
</gene>
<keyword evidence="4" id="KW-1185">Reference proteome</keyword>
<dbReference type="SUPFAM" id="SSF50346">
    <property type="entry name" value="PRC-barrel domain"/>
    <property type="match status" value="1"/>
</dbReference>
<accession>A0A5C5GH33</accession>
<keyword evidence="1" id="KW-0732">Signal</keyword>
<dbReference type="InterPro" id="IPR027275">
    <property type="entry name" value="PRC-brl_dom"/>
</dbReference>
<dbReference type="AlphaFoldDB" id="A0A5C5GH33"/>
<name>A0A5C5GH33_9RHOB</name>
<feature type="domain" description="PRC-barrel" evidence="2">
    <location>
        <begin position="81"/>
        <end position="142"/>
    </location>
</feature>
<feature type="chain" id="PRO_5022977536" evidence="1">
    <location>
        <begin position="31"/>
        <end position="156"/>
    </location>
</feature>
<evidence type="ECO:0000259" key="2">
    <source>
        <dbReference type="Pfam" id="PF05239"/>
    </source>
</evidence>
<reference evidence="3 4" key="1">
    <citation type="submission" date="2019-06" db="EMBL/GenBank/DDBJ databases">
        <title>Genome of new Rhodobacteraceae sp. SM1903.</title>
        <authorList>
            <person name="Ren X."/>
        </authorList>
    </citation>
    <scope>NUCLEOTIDE SEQUENCE [LARGE SCALE GENOMIC DNA]</scope>
    <source>
        <strain evidence="3 4">SM1903</strain>
    </source>
</reference>
<dbReference type="InterPro" id="IPR011033">
    <property type="entry name" value="PRC_barrel-like_sf"/>
</dbReference>
<evidence type="ECO:0000313" key="4">
    <source>
        <dbReference type="Proteomes" id="UP000314011"/>
    </source>
</evidence>
<sequence length="156" mass="17356">MEGRYDMTNIKTLTTATAALVLGFGTAAVAQDMQSGTMNEQQMEDIVRVNELTDAEVFTLEVEADDWDETDYYTEVDSEWDQIGNVTDVAVSRDGQLTGLIVETGGFLDIGDSHVLVSMDNVKLVEMDTTNEGYAYVTNMTEEELQNLENVGENWF</sequence>
<feature type="signal peptide" evidence="1">
    <location>
        <begin position="1"/>
        <end position="30"/>
    </location>
</feature>
<dbReference type="Proteomes" id="UP000314011">
    <property type="component" value="Unassembled WGS sequence"/>
</dbReference>